<dbReference type="KEGG" id="psl:Psta_0144"/>
<name>D2R0H2_PIRSD</name>
<sequence length="366" mass="38853">MGPQPSVDEDLAEGLRGAKKSPRNFALICKGPKPVKLIVQKKPVRAGELTKAKTESKGTEVIVGTVEGDGADHVFSVVGEVPNVKTSALKEFISEQAGLTCKPRFQSVKQLVSVGDDEPETGASQSNETSSSTATTTKNNSASEQETNESEAEESNDLAEARQKLLDALKGLMPTLQKVIGEQPGRRIALLTDVDQIKKQVATDLAAAQQAFDTLVASLGENNSGNNESAEGSKVSLVKLGIARVEWRTTRDTAGADLRKLKAAIAEEFGDDSEQAGALTAAMKTLDNLTVEVENNLHEQLDAILNAEAQARGPLVKAAKATISKLTTLLDNDEVMVEIDDNEFLPGMLVVAPLKKKLQDISAAIG</sequence>
<dbReference type="eggNOG" id="COG0515">
    <property type="taxonomic scope" value="Bacteria"/>
</dbReference>
<keyword evidence="3" id="KW-1185">Reference proteome</keyword>
<evidence type="ECO:0000256" key="1">
    <source>
        <dbReference type="SAM" id="MobiDB-lite"/>
    </source>
</evidence>
<evidence type="ECO:0000313" key="3">
    <source>
        <dbReference type="Proteomes" id="UP000001887"/>
    </source>
</evidence>
<dbReference type="Proteomes" id="UP000001887">
    <property type="component" value="Chromosome"/>
</dbReference>
<feature type="compositionally biased region" description="Low complexity" evidence="1">
    <location>
        <begin position="121"/>
        <end position="145"/>
    </location>
</feature>
<reference evidence="2 3" key="1">
    <citation type="journal article" date="2009" name="Stand. Genomic Sci.">
        <title>Complete genome sequence of Pirellula staleyi type strain (ATCC 27377).</title>
        <authorList>
            <person name="Clum A."/>
            <person name="Tindall B.J."/>
            <person name="Sikorski J."/>
            <person name="Ivanova N."/>
            <person name="Mavrommatis K."/>
            <person name="Lucas S."/>
            <person name="Glavina del Rio T."/>
            <person name="Nolan M."/>
            <person name="Chen F."/>
            <person name="Tice H."/>
            <person name="Pitluck S."/>
            <person name="Cheng J.F."/>
            <person name="Chertkov O."/>
            <person name="Brettin T."/>
            <person name="Han C."/>
            <person name="Detter J.C."/>
            <person name="Kuske C."/>
            <person name="Bruce D."/>
            <person name="Goodwin L."/>
            <person name="Ovchinikova G."/>
            <person name="Pati A."/>
            <person name="Mikhailova N."/>
            <person name="Chen A."/>
            <person name="Palaniappan K."/>
            <person name="Land M."/>
            <person name="Hauser L."/>
            <person name="Chang Y.J."/>
            <person name="Jeffries C.D."/>
            <person name="Chain P."/>
            <person name="Rohde M."/>
            <person name="Goker M."/>
            <person name="Bristow J."/>
            <person name="Eisen J.A."/>
            <person name="Markowitz V."/>
            <person name="Hugenholtz P."/>
            <person name="Kyrpides N.C."/>
            <person name="Klenk H.P."/>
            <person name="Lapidus A."/>
        </authorList>
    </citation>
    <scope>NUCLEOTIDE SEQUENCE [LARGE SCALE GENOMIC DNA]</scope>
    <source>
        <strain evidence="3">ATCC 27377 / DSM 6068 / ICPB 4128</strain>
    </source>
</reference>
<accession>D2R0H2</accession>
<dbReference type="EMBL" id="CP001848">
    <property type="protein sequence ID" value="ADB14840.1"/>
    <property type="molecule type" value="Genomic_DNA"/>
</dbReference>
<feature type="compositionally biased region" description="Acidic residues" evidence="1">
    <location>
        <begin position="146"/>
        <end position="157"/>
    </location>
</feature>
<gene>
    <name evidence="2" type="ordered locus">Psta_0144</name>
</gene>
<proteinExistence type="predicted"/>
<dbReference type="STRING" id="530564.Psta_0144"/>
<protein>
    <submittedName>
        <fullName evidence="2">Uncharacterized protein</fullName>
    </submittedName>
</protein>
<organism evidence="2 3">
    <name type="scientific">Pirellula staleyi (strain ATCC 27377 / DSM 6068 / ICPB 4128)</name>
    <name type="common">Pirella staleyi</name>
    <dbReference type="NCBI Taxonomy" id="530564"/>
    <lineage>
        <taxon>Bacteria</taxon>
        <taxon>Pseudomonadati</taxon>
        <taxon>Planctomycetota</taxon>
        <taxon>Planctomycetia</taxon>
        <taxon>Pirellulales</taxon>
        <taxon>Pirellulaceae</taxon>
        <taxon>Pirellula</taxon>
    </lineage>
</organism>
<evidence type="ECO:0000313" key="2">
    <source>
        <dbReference type="EMBL" id="ADB14840.1"/>
    </source>
</evidence>
<dbReference type="AlphaFoldDB" id="D2R0H2"/>
<dbReference type="HOGENOM" id="CLU_756170_0_0_0"/>
<feature type="region of interest" description="Disordered" evidence="1">
    <location>
        <begin position="114"/>
        <end position="157"/>
    </location>
</feature>